<keyword evidence="4" id="KW-0472">Membrane</keyword>
<dbReference type="GO" id="GO:0005886">
    <property type="term" value="C:plasma membrane"/>
    <property type="evidence" value="ECO:0007669"/>
    <property type="project" value="TreeGrafter"/>
</dbReference>
<dbReference type="Proteomes" id="UP000247602">
    <property type="component" value="Unassembled WGS sequence"/>
</dbReference>
<keyword evidence="4" id="KW-1133">Transmembrane helix</keyword>
<protein>
    <submittedName>
        <fullName evidence="6">1-acyl-sn-glycerol-3-phosphate acyltransferase</fullName>
    </submittedName>
</protein>
<evidence type="ECO:0000313" key="6">
    <source>
        <dbReference type="EMBL" id="PZA20606.1"/>
    </source>
</evidence>
<organism evidence="6 7">
    <name type="scientific">Modestobacter versicolor</name>
    <dbReference type="NCBI Taxonomy" id="429133"/>
    <lineage>
        <taxon>Bacteria</taxon>
        <taxon>Bacillati</taxon>
        <taxon>Actinomycetota</taxon>
        <taxon>Actinomycetes</taxon>
        <taxon>Geodermatophilales</taxon>
        <taxon>Geodermatophilaceae</taxon>
        <taxon>Modestobacter</taxon>
    </lineage>
</organism>
<feature type="domain" description="Phospholipid/glycerol acyltransferase" evidence="5">
    <location>
        <begin position="51"/>
        <end position="168"/>
    </location>
</feature>
<dbReference type="EMBL" id="QKNV01000163">
    <property type="protein sequence ID" value="PZA20606.1"/>
    <property type="molecule type" value="Genomic_DNA"/>
</dbReference>
<reference evidence="6 7" key="1">
    <citation type="submission" date="2018-06" db="EMBL/GenBank/DDBJ databases">
        <title>Draft genome sequence of Modestobacter versicolor CP153-2.</title>
        <authorList>
            <person name="Gundlapally S.R."/>
        </authorList>
    </citation>
    <scope>NUCLEOTIDE SEQUENCE [LARGE SCALE GENOMIC DNA]</scope>
    <source>
        <strain evidence="6 7">CP153-2</strain>
    </source>
</reference>
<evidence type="ECO:0000256" key="1">
    <source>
        <dbReference type="ARBA" id="ARBA00022679"/>
    </source>
</evidence>
<keyword evidence="1 6" id="KW-0808">Transferase</keyword>
<dbReference type="OrthoDB" id="9806008at2"/>
<dbReference type="CDD" id="cd07989">
    <property type="entry name" value="LPLAT_AGPAT-like"/>
    <property type="match status" value="1"/>
</dbReference>
<dbReference type="GO" id="GO:0006654">
    <property type="term" value="P:phosphatidic acid biosynthetic process"/>
    <property type="evidence" value="ECO:0007669"/>
    <property type="project" value="TreeGrafter"/>
</dbReference>
<dbReference type="SUPFAM" id="SSF69593">
    <property type="entry name" value="Glycerol-3-phosphate (1)-acyltransferase"/>
    <property type="match status" value="1"/>
</dbReference>
<dbReference type="AlphaFoldDB" id="A0A323VBM4"/>
<dbReference type="SMART" id="SM00563">
    <property type="entry name" value="PlsC"/>
    <property type="match status" value="1"/>
</dbReference>
<proteinExistence type="predicted"/>
<dbReference type="Pfam" id="PF01553">
    <property type="entry name" value="Acyltransferase"/>
    <property type="match status" value="1"/>
</dbReference>
<evidence type="ECO:0000259" key="5">
    <source>
        <dbReference type="SMART" id="SM00563"/>
    </source>
</evidence>
<dbReference type="GO" id="GO:0003841">
    <property type="term" value="F:1-acylglycerol-3-phosphate O-acyltransferase activity"/>
    <property type="evidence" value="ECO:0007669"/>
    <property type="project" value="TreeGrafter"/>
</dbReference>
<dbReference type="PANTHER" id="PTHR10434">
    <property type="entry name" value="1-ACYL-SN-GLYCEROL-3-PHOSPHATE ACYLTRANSFERASE"/>
    <property type="match status" value="1"/>
</dbReference>
<feature type="region of interest" description="Disordered" evidence="3">
    <location>
        <begin position="237"/>
        <end position="259"/>
    </location>
</feature>
<name>A0A323VBM4_9ACTN</name>
<keyword evidence="2 6" id="KW-0012">Acyltransferase</keyword>
<dbReference type="InterPro" id="IPR002123">
    <property type="entry name" value="Plipid/glycerol_acylTrfase"/>
</dbReference>
<evidence type="ECO:0000256" key="3">
    <source>
        <dbReference type="SAM" id="MobiDB-lite"/>
    </source>
</evidence>
<sequence length="259" mass="28171">MVPAPRPPRRVTRRPVPLALWLCVLVVYPVASLLFRLRYRHAERIPATGGVLLVANHVSILDPLACARLVWDAGRTPHFLAKESVFTGLAGTILRGAGQIPVSRGTSAASSSVHAAKAALDGGDVVVIYPEGSVTRDPDWWPMQPRSGVARLALTTDAVVLPVAQWGPQRVHDYHSKRLHLRLRTPADYLVGEPVDLSAQRARVQPGQPLPGELLREVTDLLMVRVRDQLGELRGEQPPAEFAARPVRRTAGDLPGEAA</sequence>
<keyword evidence="7" id="KW-1185">Reference proteome</keyword>
<dbReference type="PANTHER" id="PTHR10434:SF55">
    <property type="entry name" value="POSSIBLE ACYLTRANSFERASE"/>
    <property type="match status" value="1"/>
</dbReference>
<evidence type="ECO:0000256" key="4">
    <source>
        <dbReference type="SAM" id="Phobius"/>
    </source>
</evidence>
<comment type="caution">
    <text evidence="6">The sequence shown here is derived from an EMBL/GenBank/DDBJ whole genome shotgun (WGS) entry which is preliminary data.</text>
</comment>
<keyword evidence="4" id="KW-0812">Transmembrane</keyword>
<accession>A0A323VBM4</accession>
<evidence type="ECO:0000313" key="7">
    <source>
        <dbReference type="Proteomes" id="UP000247602"/>
    </source>
</evidence>
<gene>
    <name evidence="6" type="ORF">DMO24_14655</name>
</gene>
<feature type="transmembrane region" description="Helical" evidence="4">
    <location>
        <begin position="16"/>
        <end position="35"/>
    </location>
</feature>
<evidence type="ECO:0000256" key="2">
    <source>
        <dbReference type="ARBA" id="ARBA00023315"/>
    </source>
</evidence>